<dbReference type="Proteomes" id="UP000584374">
    <property type="component" value="Unassembled WGS sequence"/>
</dbReference>
<dbReference type="RefSeq" id="WP_184726793.1">
    <property type="nucleotide sequence ID" value="NZ_JACHIW010000001.1"/>
</dbReference>
<dbReference type="EMBL" id="JACHIW010000001">
    <property type="protein sequence ID" value="MBB5155460.1"/>
    <property type="molecule type" value="Genomic_DNA"/>
</dbReference>
<proteinExistence type="predicted"/>
<organism evidence="1 2">
    <name type="scientific">Saccharopolyspora phatthalungensis</name>
    <dbReference type="NCBI Taxonomy" id="664693"/>
    <lineage>
        <taxon>Bacteria</taxon>
        <taxon>Bacillati</taxon>
        <taxon>Actinomycetota</taxon>
        <taxon>Actinomycetes</taxon>
        <taxon>Pseudonocardiales</taxon>
        <taxon>Pseudonocardiaceae</taxon>
        <taxon>Saccharopolyspora</taxon>
    </lineage>
</organism>
<gene>
    <name evidence="1" type="ORF">BJ970_002994</name>
</gene>
<accession>A0A840Q6E8</accession>
<protein>
    <submittedName>
        <fullName evidence="1">Uncharacterized protein</fullName>
    </submittedName>
</protein>
<sequence>MSDISKSVRDYALRIAGIANALQASADTYGSIDADNTRDVGSIKAGD</sequence>
<evidence type="ECO:0000313" key="1">
    <source>
        <dbReference type="EMBL" id="MBB5155460.1"/>
    </source>
</evidence>
<name>A0A840Q6E8_9PSEU</name>
<reference evidence="1 2" key="1">
    <citation type="submission" date="2020-08" db="EMBL/GenBank/DDBJ databases">
        <title>Sequencing the genomes of 1000 actinobacteria strains.</title>
        <authorList>
            <person name="Klenk H.-P."/>
        </authorList>
    </citation>
    <scope>NUCLEOTIDE SEQUENCE [LARGE SCALE GENOMIC DNA]</scope>
    <source>
        <strain evidence="1 2">DSM 45584</strain>
    </source>
</reference>
<evidence type="ECO:0000313" key="2">
    <source>
        <dbReference type="Proteomes" id="UP000584374"/>
    </source>
</evidence>
<comment type="caution">
    <text evidence="1">The sequence shown here is derived from an EMBL/GenBank/DDBJ whole genome shotgun (WGS) entry which is preliminary data.</text>
</comment>
<keyword evidence="2" id="KW-1185">Reference proteome</keyword>
<dbReference type="AlphaFoldDB" id="A0A840Q6E8"/>